<dbReference type="PANTHER" id="PTHR43013:SF1">
    <property type="entry name" value="GLUTAMYL-TRNA REDUCTASE"/>
    <property type="match status" value="1"/>
</dbReference>
<evidence type="ECO:0000256" key="11">
    <source>
        <dbReference type="PIRSR" id="PIRSR000445-3"/>
    </source>
</evidence>
<dbReference type="GO" id="GO:0008883">
    <property type="term" value="F:glutamyl-tRNA reductase activity"/>
    <property type="evidence" value="ECO:0007669"/>
    <property type="project" value="UniProtKB-UniRule"/>
</dbReference>
<evidence type="ECO:0000256" key="4">
    <source>
        <dbReference type="ARBA" id="ARBA00022857"/>
    </source>
</evidence>
<dbReference type="InterPro" id="IPR036453">
    <property type="entry name" value="GluRdtase_dimer_dom_sf"/>
</dbReference>
<dbReference type="Pfam" id="PF00745">
    <property type="entry name" value="GlutR_dimer"/>
    <property type="match status" value="1"/>
</dbReference>
<organism evidence="17 18">
    <name type="scientific">Sulfuracidifex metallicus DSM 6482 = JCM 9184</name>
    <dbReference type="NCBI Taxonomy" id="523847"/>
    <lineage>
        <taxon>Archaea</taxon>
        <taxon>Thermoproteota</taxon>
        <taxon>Thermoprotei</taxon>
        <taxon>Sulfolobales</taxon>
        <taxon>Sulfolobaceae</taxon>
        <taxon>Sulfuracidifex</taxon>
    </lineage>
</organism>
<feature type="binding site" evidence="8 10">
    <location>
        <position position="125"/>
    </location>
    <ligand>
        <name>substrate</name>
    </ligand>
</feature>
<dbReference type="GO" id="GO:0019353">
    <property type="term" value="P:protoporphyrinogen IX biosynthetic process from glutamate"/>
    <property type="evidence" value="ECO:0007669"/>
    <property type="project" value="TreeGrafter"/>
</dbReference>
<dbReference type="PIRSF" id="PIRSF000445">
    <property type="entry name" value="4pyrrol_synth_GluRdtase"/>
    <property type="match status" value="1"/>
</dbReference>
<feature type="binding site" evidence="8 10">
    <location>
        <begin position="119"/>
        <end position="121"/>
    </location>
    <ligand>
        <name>substrate</name>
    </ligand>
</feature>
<protein>
    <recommendedName>
        <fullName evidence="3 8">Glutamyl-tRNA reductase</fullName>
        <shortName evidence="8">GluTR</shortName>
        <ecNumber evidence="3 8">1.2.1.70</ecNumber>
    </recommendedName>
</protein>
<accession>A0A6A9QN57</accession>
<evidence type="ECO:0000313" key="17">
    <source>
        <dbReference type="EMBL" id="MUN28705.1"/>
    </source>
</evidence>
<evidence type="ECO:0000256" key="3">
    <source>
        <dbReference type="ARBA" id="ARBA00012970"/>
    </source>
</evidence>
<dbReference type="InterPro" id="IPR006151">
    <property type="entry name" value="Shikm_DH/Glu-tRNA_Rdtase"/>
</dbReference>
<keyword evidence="6 8" id="KW-0627">Porphyrin biosynthesis</keyword>
<feature type="domain" description="Glutamyl-tRNA reductase N-terminal" evidence="16">
    <location>
        <begin position="21"/>
        <end position="161"/>
    </location>
</feature>
<dbReference type="InterPro" id="IPR036343">
    <property type="entry name" value="GluRdtase_N_sf"/>
</dbReference>
<dbReference type="PANTHER" id="PTHR43013">
    <property type="entry name" value="GLUTAMYL-TRNA REDUCTASE"/>
    <property type="match status" value="1"/>
</dbReference>
<dbReference type="InterPro" id="IPR015896">
    <property type="entry name" value="4pyrrol_synth_GluRdtase_dimer"/>
</dbReference>
<proteinExistence type="inferred from homology"/>
<evidence type="ECO:0000313" key="18">
    <source>
        <dbReference type="Proteomes" id="UP000470772"/>
    </source>
</evidence>
<dbReference type="EMBL" id="WGGD01000005">
    <property type="protein sequence ID" value="MUN28705.1"/>
    <property type="molecule type" value="Genomic_DNA"/>
</dbReference>
<dbReference type="NCBIfam" id="NF000752">
    <property type="entry name" value="PRK00045.4-2"/>
    <property type="match status" value="1"/>
</dbReference>
<evidence type="ECO:0000256" key="1">
    <source>
        <dbReference type="ARBA" id="ARBA00005059"/>
    </source>
</evidence>
<comment type="function">
    <text evidence="8">Catalyzes the NADPH-dependent reduction of glutamyl-tRNA(Glu) to glutamate 1-semialdehyde (GSA).</text>
</comment>
<feature type="binding site" evidence="8 10">
    <location>
        <position position="114"/>
    </location>
    <ligand>
        <name>substrate</name>
    </ligand>
</feature>
<dbReference type="UniPathway" id="UPA00251">
    <property type="reaction ID" value="UER00316"/>
</dbReference>
<evidence type="ECO:0000259" key="14">
    <source>
        <dbReference type="Pfam" id="PF00745"/>
    </source>
</evidence>
<dbReference type="InterPro" id="IPR000343">
    <property type="entry name" value="4pyrrol_synth_GluRdtase"/>
</dbReference>
<dbReference type="EC" id="1.2.1.70" evidence="3 8"/>
<dbReference type="Proteomes" id="UP000470772">
    <property type="component" value="Unassembled WGS sequence"/>
</dbReference>
<dbReference type="SUPFAM" id="SSF69075">
    <property type="entry name" value="Glutamyl tRNA-reductase dimerization domain"/>
    <property type="match status" value="1"/>
</dbReference>
<evidence type="ECO:0000256" key="7">
    <source>
        <dbReference type="ARBA" id="ARBA00047464"/>
    </source>
</evidence>
<dbReference type="AlphaFoldDB" id="A0A6A9QN57"/>
<dbReference type="InterPro" id="IPR015895">
    <property type="entry name" value="4pyrrol_synth_GluRdtase_N"/>
</dbReference>
<feature type="site" description="Important for activity" evidence="8 12">
    <location>
        <position position="104"/>
    </location>
</feature>
<dbReference type="GO" id="GO:0050661">
    <property type="term" value="F:NADP binding"/>
    <property type="evidence" value="ECO:0007669"/>
    <property type="project" value="InterPro"/>
</dbReference>
<reference evidence="17 18" key="1">
    <citation type="submission" date="2019-10" db="EMBL/GenBank/DDBJ databases">
        <title>Sequencing and Assembly of Multiple Reported Metal-Biooxidizing Members of the Extremely Thermoacidophilic Archaeal Family Sulfolobaceae.</title>
        <authorList>
            <person name="Counts J.A."/>
            <person name="Kelly R.M."/>
        </authorList>
    </citation>
    <scope>NUCLEOTIDE SEQUENCE [LARGE SCALE GENOMIC DNA]</scope>
    <source>
        <strain evidence="17 18">DSM 6482</strain>
    </source>
</reference>
<gene>
    <name evidence="8" type="primary">hemA</name>
    <name evidence="17" type="ORF">GC250_04445</name>
</gene>
<feature type="active site" description="Nucleophile" evidence="8 9">
    <location>
        <position position="57"/>
    </location>
</feature>
<dbReference type="SUPFAM" id="SSF69742">
    <property type="entry name" value="Glutamyl tRNA-reductase catalytic, N-terminal domain"/>
    <property type="match status" value="1"/>
</dbReference>
<dbReference type="Pfam" id="PF05201">
    <property type="entry name" value="GlutR_N"/>
    <property type="match status" value="1"/>
</dbReference>
<evidence type="ECO:0000256" key="9">
    <source>
        <dbReference type="PIRSR" id="PIRSR000445-1"/>
    </source>
</evidence>
<comment type="catalytic activity">
    <reaction evidence="7 8 13">
        <text>(S)-4-amino-5-oxopentanoate + tRNA(Glu) + NADP(+) = L-glutamyl-tRNA(Glu) + NADPH + H(+)</text>
        <dbReference type="Rhea" id="RHEA:12344"/>
        <dbReference type="Rhea" id="RHEA-COMP:9663"/>
        <dbReference type="Rhea" id="RHEA-COMP:9680"/>
        <dbReference type="ChEBI" id="CHEBI:15378"/>
        <dbReference type="ChEBI" id="CHEBI:57501"/>
        <dbReference type="ChEBI" id="CHEBI:57783"/>
        <dbReference type="ChEBI" id="CHEBI:58349"/>
        <dbReference type="ChEBI" id="CHEBI:78442"/>
        <dbReference type="ChEBI" id="CHEBI:78520"/>
        <dbReference type="EC" id="1.2.1.70"/>
    </reaction>
</comment>
<comment type="subunit">
    <text evidence="8">Homodimer.</text>
</comment>
<evidence type="ECO:0000256" key="5">
    <source>
        <dbReference type="ARBA" id="ARBA00023002"/>
    </source>
</evidence>
<name>A0A6A9QN57_SULME</name>
<feature type="domain" description="Quinate/shikimate 5-dehydrogenase/glutamyl-tRNA reductase" evidence="15">
    <location>
        <begin position="178"/>
        <end position="277"/>
    </location>
</feature>
<comment type="miscellaneous">
    <text evidence="8">During catalysis, the active site Cys acts as a nucleophile attacking the alpha-carbonyl group of tRNA-bound glutamate with the formation of a thioester intermediate between enzyme and glutamate, and the concomitant release of tRNA(Glu). The thioester intermediate is finally reduced by direct hydride transfer from NADPH, to form the product GSA.</text>
</comment>
<dbReference type="HAMAP" id="MF_00087">
    <property type="entry name" value="Glu_tRNA_reductase"/>
    <property type="match status" value="1"/>
</dbReference>
<keyword evidence="4 8" id="KW-0521">NADP</keyword>
<evidence type="ECO:0000259" key="15">
    <source>
        <dbReference type="Pfam" id="PF01488"/>
    </source>
</evidence>
<comment type="pathway">
    <text evidence="1 8 13">Porphyrin-containing compound metabolism; protoporphyrin-IX biosynthesis; 5-aminolevulinate from L-glutamyl-tRNA(Glu): step 1/2.</text>
</comment>
<comment type="caution">
    <text evidence="17">The sequence shown here is derived from an EMBL/GenBank/DDBJ whole genome shotgun (WGS) entry which is preliminary data.</text>
</comment>
<dbReference type="InterPro" id="IPR036291">
    <property type="entry name" value="NAD(P)-bd_dom_sf"/>
</dbReference>
<evidence type="ECO:0000256" key="2">
    <source>
        <dbReference type="ARBA" id="ARBA00005916"/>
    </source>
</evidence>
<feature type="binding site" evidence="8 10">
    <location>
        <begin position="56"/>
        <end position="59"/>
    </location>
    <ligand>
        <name>substrate</name>
    </ligand>
</feature>
<evidence type="ECO:0000256" key="10">
    <source>
        <dbReference type="PIRSR" id="PIRSR000445-2"/>
    </source>
</evidence>
<sequence>MISKNRFINEINESFSALIFTYKNVGMDTLHYYYLDESELRRIQDVIRSGVFLLQTCNRVELYIHGDKARDKAKILLKYIGDLHHGKLKLNDTVIREGIEAIKHLFYVASGVDSIAVGEYEILNQIKCAIASAKKIGTTDRYLEKLVDRSLKVGRVARTKTNISKGKVGIYSLALEKIKEVVENINSVEILILGAGEIGSKMSELLYKEGVKNVTIMNRTESKAVELAQKYGYKGIKLDLSKIKDYDVAISAISGIREKIELTDNKPKVVVDLSVPPLFAGNNVLTLTDLQDFSTMNMANRLEELPKIDKIVDEGVNEFIEDYMKEIQNEIISKMLNNVEKIREEEVNKAKKELMKRGIELNTDIEEILDIMSKSIINKGLEPVISGTKKMIENDERNYINFLITLFNYGHISDIKTKEIKKQETTEGSGS</sequence>
<evidence type="ECO:0000256" key="12">
    <source>
        <dbReference type="PIRSR" id="PIRSR000445-4"/>
    </source>
</evidence>
<dbReference type="SUPFAM" id="SSF51735">
    <property type="entry name" value="NAD(P)-binding Rossmann-fold domains"/>
    <property type="match status" value="1"/>
</dbReference>
<evidence type="ECO:0000256" key="13">
    <source>
        <dbReference type="RuleBase" id="RU000584"/>
    </source>
</evidence>
<evidence type="ECO:0000256" key="8">
    <source>
        <dbReference type="HAMAP-Rule" id="MF_00087"/>
    </source>
</evidence>
<comment type="domain">
    <text evidence="8">Possesses an unusual extended V-shaped dimeric structure with each monomer consisting of three distinct domains arranged along a curved 'spinal' alpha-helix. The N-terminal catalytic domain specifically recognizes the glutamate moiety of the substrate. The second domain is the NADPH-binding domain, and the third C-terminal domain is responsible for dimerization.</text>
</comment>
<feature type="domain" description="Tetrapyrrole biosynthesis glutamyl-tRNA reductase dimerisation" evidence="14">
    <location>
        <begin position="308"/>
        <end position="408"/>
    </location>
</feature>
<dbReference type="RefSeq" id="WP_156016396.1">
    <property type="nucleotide sequence ID" value="NZ_WGGD01000005.1"/>
</dbReference>
<comment type="similarity">
    <text evidence="2 8 13">Belongs to the glutamyl-tRNA reductase family.</text>
</comment>
<keyword evidence="5 8" id="KW-0560">Oxidoreductase</keyword>
<keyword evidence="18" id="KW-1185">Reference proteome</keyword>
<dbReference type="NCBIfam" id="TIGR01035">
    <property type="entry name" value="hemA"/>
    <property type="match status" value="1"/>
</dbReference>
<dbReference type="Gene3D" id="3.40.50.720">
    <property type="entry name" value="NAD(P)-binding Rossmann-like Domain"/>
    <property type="match status" value="1"/>
</dbReference>
<feature type="binding site" evidence="8 11">
    <location>
        <begin position="194"/>
        <end position="199"/>
    </location>
    <ligand>
        <name>NADP(+)</name>
        <dbReference type="ChEBI" id="CHEBI:58349"/>
    </ligand>
</feature>
<dbReference type="Gene3D" id="3.30.460.30">
    <property type="entry name" value="Glutamyl-tRNA reductase, N-terminal domain"/>
    <property type="match status" value="1"/>
</dbReference>
<dbReference type="Pfam" id="PF01488">
    <property type="entry name" value="Shikimate_DH"/>
    <property type="match status" value="1"/>
</dbReference>
<evidence type="ECO:0000259" key="16">
    <source>
        <dbReference type="Pfam" id="PF05201"/>
    </source>
</evidence>
<evidence type="ECO:0000256" key="6">
    <source>
        <dbReference type="ARBA" id="ARBA00023244"/>
    </source>
</evidence>